<keyword evidence="3" id="KW-1185">Reference proteome</keyword>
<dbReference type="RefSeq" id="WP_209810673.1">
    <property type="nucleotide sequence ID" value="NZ_JAGGKT010000007.1"/>
</dbReference>
<dbReference type="PANTHER" id="PTHR37692:SF1">
    <property type="entry name" value="DUF420 DOMAIN-CONTAINING PROTEIN"/>
    <property type="match status" value="1"/>
</dbReference>
<feature type="transmembrane region" description="Helical" evidence="1">
    <location>
        <begin position="6"/>
        <end position="26"/>
    </location>
</feature>
<proteinExistence type="predicted"/>
<dbReference type="Pfam" id="PF04238">
    <property type="entry name" value="DUF420"/>
    <property type="match status" value="1"/>
</dbReference>
<sequence length="152" mass="17028">MGHVLPLISTLLIVTSAILIAFGWYYIRKRQLEKHKKIMSLAGIAALLFFIIYSSRTVFIGNTTFGGPESIKPFYTGFLIFHIFLATVGAVFGIVSISSGYKSRLKIHRKIGPWTSVIWFITAVTGVMVYFLLYVFWEPGEADSMIKAILGL</sequence>
<evidence type="ECO:0000256" key="1">
    <source>
        <dbReference type="SAM" id="Phobius"/>
    </source>
</evidence>
<accession>A0ABS4GR85</accession>
<feature type="transmembrane region" description="Helical" evidence="1">
    <location>
        <begin position="74"/>
        <end position="97"/>
    </location>
</feature>
<keyword evidence="1" id="KW-0472">Membrane</keyword>
<dbReference type="EMBL" id="JAGGKT010000007">
    <property type="protein sequence ID" value="MBP1932637.1"/>
    <property type="molecule type" value="Genomic_DNA"/>
</dbReference>
<protein>
    <submittedName>
        <fullName evidence="2">Membrane protein</fullName>
    </submittedName>
</protein>
<organism evidence="2 3">
    <name type="scientific">Ammoniphilus resinae</name>
    <dbReference type="NCBI Taxonomy" id="861532"/>
    <lineage>
        <taxon>Bacteria</taxon>
        <taxon>Bacillati</taxon>
        <taxon>Bacillota</taxon>
        <taxon>Bacilli</taxon>
        <taxon>Bacillales</taxon>
        <taxon>Paenibacillaceae</taxon>
        <taxon>Aneurinibacillus group</taxon>
        <taxon>Ammoniphilus</taxon>
    </lineage>
</organism>
<feature type="transmembrane region" description="Helical" evidence="1">
    <location>
        <begin position="117"/>
        <end position="137"/>
    </location>
</feature>
<dbReference type="InterPro" id="IPR007352">
    <property type="entry name" value="DUF420"/>
</dbReference>
<name>A0ABS4GR85_9BACL</name>
<comment type="caution">
    <text evidence="2">The sequence shown here is derived from an EMBL/GenBank/DDBJ whole genome shotgun (WGS) entry which is preliminary data.</text>
</comment>
<keyword evidence="1" id="KW-0812">Transmembrane</keyword>
<gene>
    <name evidence="2" type="ORF">J2Z37_002645</name>
</gene>
<dbReference type="PANTHER" id="PTHR37692">
    <property type="entry name" value="HYPOTHETICAL MEMBRANE SPANNING PROTEIN"/>
    <property type="match status" value="1"/>
</dbReference>
<evidence type="ECO:0000313" key="2">
    <source>
        <dbReference type="EMBL" id="MBP1932637.1"/>
    </source>
</evidence>
<dbReference type="Proteomes" id="UP001519343">
    <property type="component" value="Unassembled WGS sequence"/>
</dbReference>
<reference evidence="2 3" key="1">
    <citation type="submission" date="2021-03" db="EMBL/GenBank/DDBJ databases">
        <title>Genomic Encyclopedia of Type Strains, Phase IV (KMG-IV): sequencing the most valuable type-strain genomes for metagenomic binning, comparative biology and taxonomic classification.</title>
        <authorList>
            <person name="Goeker M."/>
        </authorList>
    </citation>
    <scope>NUCLEOTIDE SEQUENCE [LARGE SCALE GENOMIC DNA]</scope>
    <source>
        <strain evidence="2 3">DSM 24738</strain>
    </source>
</reference>
<keyword evidence="1" id="KW-1133">Transmembrane helix</keyword>
<evidence type="ECO:0000313" key="3">
    <source>
        <dbReference type="Proteomes" id="UP001519343"/>
    </source>
</evidence>
<feature type="transmembrane region" description="Helical" evidence="1">
    <location>
        <begin position="38"/>
        <end position="54"/>
    </location>
</feature>